<keyword evidence="17" id="KW-1185">Reference proteome</keyword>
<dbReference type="PANTHER" id="PTHR48438:SF1">
    <property type="entry name" value="ALPHA-(1,3)-FUCOSYLTRANSFERASE C-RELATED"/>
    <property type="match status" value="1"/>
</dbReference>
<evidence type="ECO:0000313" key="17">
    <source>
        <dbReference type="Proteomes" id="UP001374579"/>
    </source>
</evidence>
<feature type="transmembrane region" description="Helical" evidence="12">
    <location>
        <begin position="12"/>
        <end position="33"/>
    </location>
</feature>
<dbReference type="AlphaFoldDB" id="A0AAN9C327"/>
<evidence type="ECO:0000256" key="2">
    <source>
        <dbReference type="ARBA" id="ARBA00004922"/>
    </source>
</evidence>
<keyword evidence="6 12" id="KW-0812">Transmembrane</keyword>
<reference evidence="16 17" key="1">
    <citation type="submission" date="2024-02" db="EMBL/GenBank/DDBJ databases">
        <title>Chromosome-scale genome assembly of the rough periwinkle Littorina saxatilis.</title>
        <authorList>
            <person name="De Jode A."/>
            <person name="Faria R."/>
            <person name="Formenti G."/>
            <person name="Sims Y."/>
            <person name="Smith T.P."/>
            <person name="Tracey A."/>
            <person name="Wood J.M.D."/>
            <person name="Zagrodzka Z.B."/>
            <person name="Johannesson K."/>
            <person name="Butlin R.K."/>
            <person name="Leder E.H."/>
        </authorList>
    </citation>
    <scope>NUCLEOTIDE SEQUENCE [LARGE SCALE GENOMIC DNA]</scope>
    <source>
        <strain evidence="16">Snail1</strain>
        <tissue evidence="16">Muscle</tissue>
    </source>
</reference>
<dbReference type="GO" id="GO:0008417">
    <property type="term" value="F:fucosyltransferase activity"/>
    <property type="evidence" value="ECO:0007669"/>
    <property type="project" value="InterPro"/>
</dbReference>
<dbReference type="Proteomes" id="UP001374579">
    <property type="component" value="Unassembled WGS sequence"/>
</dbReference>
<keyword evidence="4 12" id="KW-0328">Glycosyltransferase</keyword>
<evidence type="ECO:0000256" key="3">
    <source>
        <dbReference type="ARBA" id="ARBA00008919"/>
    </source>
</evidence>
<evidence type="ECO:0000256" key="8">
    <source>
        <dbReference type="ARBA" id="ARBA00022989"/>
    </source>
</evidence>
<comment type="subcellular location">
    <subcellularLocation>
        <location evidence="1">Golgi apparatus membrane</location>
        <topology evidence="1">Single-pass type II membrane protein</topology>
    </subcellularLocation>
    <subcellularLocation>
        <location evidence="12">Golgi apparatus</location>
        <location evidence="12">Golgi stack membrane</location>
        <topology evidence="12">Single-pass type II membrane protein</topology>
    </subcellularLocation>
</comment>
<accession>A0AAN9C327</accession>
<gene>
    <name evidence="16" type="ORF">V1264_001594</name>
</gene>
<feature type="domain" description="Fucosyltransferase N-terminal" evidence="15">
    <location>
        <begin position="216"/>
        <end position="322"/>
    </location>
</feature>
<feature type="region of interest" description="Disordered" evidence="13">
    <location>
        <begin position="136"/>
        <end position="191"/>
    </location>
</feature>
<feature type="compositionally biased region" description="Basic and acidic residues" evidence="13">
    <location>
        <begin position="74"/>
        <end position="88"/>
    </location>
</feature>
<dbReference type="SUPFAM" id="SSF53756">
    <property type="entry name" value="UDP-Glycosyltransferase/glycogen phosphorylase"/>
    <property type="match status" value="1"/>
</dbReference>
<comment type="pathway">
    <text evidence="2">Protein modification; protein glycosylation.</text>
</comment>
<dbReference type="InterPro" id="IPR038577">
    <property type="entry name" value="GT10-like_C_sf"/>
</dbReference>
<sequence length="534" mass="60540">MARIGVLKGSNVRCLSSTFMIVVFFTCVVLLTLQPSRYPTKISMVDLPKDEVVRSQSIAELDPSQAGKGTGKGSGKDNKKNSKNDQKNNKKAGKAKWLKDELPKKAHNVSAVPTPPTVSGGGGVVEMQVDANKQEGVPAQQGNPGVNNSQQQAQKETVQKPSNITKPSPARPSSEENPKSKSGPGRLTPFSNLSNLPLKTFVSPFIDPNAVIQKPDKKIVTWYKPENPQAIMKKKGVFTDCPISACKVIYPLPPNVAADAIVFERIDKKHPPPSRVHSDQAYVLHTMAPPLYQQQIWPPAWNTVFNWTWTYRRDSDIWQPFGLLKKSRKIRSADYYLELTKGKTKAAAWMPRTCSKETPSRRNELVEELRKHMRVAEFGPCFNKTCARDGMSCSEVLSKKFFFLLALEDNLCRDHVTEVFYRAWQEDMHIVPVVRGGTDYSAYFPEGTFVDADWFDSPKQLAEFLTELMESRKLYSQLLWRRSHWVRATKSTEDLSLCHLCYKLHHLDSTRKRYRDIRRWLEKSSCNIARPISP</sequence>
<dbReference type="GO" id="GO:0000139">
    <property type="term" value="C:Golgi membrane"/>
    <property type="evidence" value="ECO:0007669"/>
    <property type="project" value="UniProtKB-SubCell"/>
</dbReference>
<dbReference type="Gene3D" id="3.40.50.11660">
    <property type="entry name" value="Glycosyl transferase family 10, C-terminal domain"/>
    <property type="match status" value="1"/>
</dbReference>
<evidence type="ECO:0000256" key="5">
    <source>
        <dbReference type="ARBA" id="ARBA00022679"/>
    </source>
</evidence>
<dbReference type="Pfam" id="PF17039">
    <property type="entry name" value="Glyco_tran_10_N"/>
    <property type="match status" value="1"/>
</dbReference>
<feature type="region of interest" description="Disordered" evidence="13">
    <location>
        <begin position="58"/>
        <end position="124"/>
    </location>
</feature>
<dbReference type="InterPro" id="IPR001503">
    <property type="entry name" value="Glyco_trans_10"/>
</dbReference>
<evidence type="ECO:0000259" key="15">
    <source>
        <dbReference type="Pfam" id="PF17039"/>
    </source>
</evidence>
<dbReference type="Pfam" id="PF00852">
    <property type="entry name" value="Glyco_transf_10"/>
    <property type="match status" value="1"/>
</dbReference>
<evidence type="ECO:0000256" key="4">
    <source>
        <dbReference type="ARBA" id="ARBA00022676"/>
    </source>
</evidence>
<comment type="caution">
    <text evidence="16">The sequence shown here is derived from an EMBL/GenBank/DDBJ whole genome shotgun (WGS) entry which is preliminary data.</text>
</comment>
<comment type="similarity">
    <text evidence="3 12">Belongs to the glycosyltransferase 10 family.</text>
</comment>
<keyword evidence="11" id="KW-0325">Glycoprotein</keyword>
<organism evidence="16 17">
    <name type="scientific">Littorina saxatilis</name>
    <dbReference type="NCBI Taxonomy" id="31220"/>
    <lineage>
        <taxon>Eukaryota</taxon>
        <taxon>Metazoa</taxon>
        <taxon>Spiralia</taxon>
        <taxon>Lophotrochozoa</taxon>
        <taxon>Mollusca</taxon>
        <taxon>Gastropoda</taxon>
        <taxon>Caenogastropoda</taxon>
        <taxon>Littorinimorpha</taxon>
        <taxon>Littorinoidea</taxon>
        <taxon>Littorinidae</taxon>
        <taxon>Littorina</taxon>
    </lineage>
</organism>
<feature type="domain" description="Fucosyltransferase C-terminal" evidence="14">
    <location>
        <begin position="341"/>
        <end position="520"/>
    </location>
</feature>
<keyword evidence="7" id="KW-0735">Signal-anchor</keyword>
<keyword evidence="5 12" id="KW-0808">Transferase</keyword>
<keyword evidence="8 12" id="KW-1133">Transmembrane helix</keyword>
<keyword evidence="10 12" id="KW-0472">Membrane</keyword>
<keyword evidence="9 12" id="KW-0333">Golgi apparatus</keyword>
<dbReference type="GO" id="GO:0032580">
    <property type="term" value="C:Golgi cisterna membrane"/>
    <property type="evidence" value="ECO:0007669"/>
    <property type="project" value="UniProtKB-SubCell"/>
</dbReference>
<evidence type="ECO:0000256" key="12">
    <source>
        <dbReference type="RuleBase" id="RU003832"/>
    </source>
</evidence>
<dbReference type="EMBL" id="JBAMIC010000001">
    <property type="protein sequence ID" value="KAK7115779.1"/>
    <property type="molecule type" value="Genomic_DNA"/>
</dbReference>
<evidence type="ECO:0000256" key="13">
    <source>
        <dbReference type="SAM" id="MobiDB-lite"/>
    </source>
</evidence>
<evidence type="ECO:0000256" key="10">
    <source>
        <dbReference type="ARBA" id="ARBA00023136"/>
    </source>
</evidence>
<evidence type="ECO:0000256" key="1">
    <source>
        <dbReference type="ARBA" id="ARBA00004323"/>
    </source>
</evidence>
<dbReference type="PANTHER" id="PTHR48438">
    <property type="entry name" value="ALPHA-(1,3)-FUCOSYLTRANSFERASE C-RELATED"/>
    <property type="match status" value="1"/>
</dbReference>
<dbReference type="EC" id="2.4.1.-" evidence="12"/>
<proteinExistence type="inferred from homology"/>
<name>A0AAN9C327_9CAEN</name>
<protein>
    <recommendedName>
        <fullName evidence="12">Fucosyltransferase</fullName>
        <ecNumber evidence="12">2.4.1.-</ecNumber>
    </recommendedName>
</protein>
<evidence type="ECO:0000256" key="9">
    <source>
        <dbReference type="ARBA" id="ARBA00023034"/>
    </source>
</evidence>
<evidence type="ECO:0000256" key="6">
    <source>
        <dbReference type="ARBA" id="ARBA00022692"/>
    </source>
</evidence>
<feature type="compositionally biased region" description="Polar residues" evidence="13">
    <location>
        <begin position="140"/>
        <end position="166"/>
    </location>
</feature>
<dbReference type="InterPro" id="IPR055270">
    <property type="entry name" value="Glyco_tran_10_C"/>
</dbReference>
<evidence type="ECO:0000256" key="7">
    <source>
        <dbReference type="ARBA" id="ARBA00022968"/>
    </source>
</evidence>
<evidence type="ECO:0000313" key="16">
    <source>
        <dbReference type="EMBL" id="KAK7115779.1"/>
    </source>
</evidence>
<evidence type="ECO:0000259" key="14">
    <source>
        <dbReference type="Pfam" id="PF00852"/>
    </source>
</evidence>
<evidence type="ECO:0000256" key="11">
    <source>
        <dbReference type="ARBA" id="ARBA00023180"/>
    </source>
</evidence>
<dbReference type="InterPro" id="IPR031481">
    <property type="entry name" value="Glyco_tran_10_N"/>
</dbReference>